<accession>A0A2C6L360</accession>
<evidence type="ECO:0000313" key="3">
    <source>
        <dbReference type="Proteomes" id="UP000222564"/>
    </source>
</evidence>
<dbReference type="OrthoDB" id="9921655at2"/>
<keyword evidence="3" id="KW-1185">Reference proteome</keyword>
<keyword evidence="1" id="KW-0472">Membrane</keyword>
<name>A0A2C6L360_9FIRM</name>
<proteinExistence type="predicted"/>
<sequence>MIPVAGIPFFNLVWGIADGILVMNYMRKDFAAKLPILLLFTIVAEVFTYIALQVGNLSFLGNYNMAIDFAANFVFLIFFVTVSEGLFGRRIHHG</sequence>
<dbReference type="Proteomes" id="UP000222564">
    <property type="component" value="Unassembled WGS sequence"/>
</dbReference>
<dbReference type="AlphaFoldDB" id="A0A2C6L360"/>
<gene>
    <name evidence="2" type="ORF">P378_07130</name>
</gene>
<reference evidence="2 3" key="1">
    <citation type="submission" date="2013-09" db="EMBL/GenBank/DDBJ databases">
        <title>Biodegradation of hydrocarbons in the deep terrestrial subsurface : characterization of a microbial consortium composed of two Desulfotomaculum species originating from a deep geological formation.</title>
        <authorList>
            <person name="Aullo T."/>
            <person name="Berlendis S."/>
            <person name="Lascourreges J.-F."/>
            <person name="Dessort D."/>
            <person name="Saint-Laurent S."/>
            <person name="Schraauwers B."/>
            <person name="Mas J."/>
            <person name="Magot M."/>
            <person name="Ranchou-Peyruse A."/>
        </authorList>
    </citation>
    <scope>NUCLEOTIDE SEQUENCE [LARGE SCALE GENOMIC DNA]</scope>
    <source>
        <strain evidence="2 3">Bs107</strain>
    </source>
</reference>
<keyword evidence="1" id="KW-0812">Transmembrane</keyword>
<evidence type="ECO:0000256" key="1">
    <source>
        <dbReference type="SAM" id="Phobius"/>
    </source>
</evidence>
<dbReference type="EMBL" id="AWQQ01000042">
    <property type="protein sequence ID" value="PHJ38861.1"/>
    <property type="molecule type" value="Genomic_DNA"/>
</dbReference>
<organism evidence="2 3">
    <name type="scientific">Desulforamulus profundi</name>
    <dbReference type="NCBI Taxonomy" id="1383067"/>
    <lineage>
        <taxon>Bacteria</taxon>
        <taxon>Bacillati</taxon>
        <taxon>Bacillota</taxon>
        <taxon>Clostridia</taxon>
        <taxon>Eubacteriales</taxon>
        <taxon>Peptococcaceae</taxon>
        <taxon>Desulforamulus</taxon>
    </lineage>
</organism>
<feature type="transmembrane region" description="Helical" evidence="1">
    <location>
        <begin position="65"/>
        <end position="87"/>
    </location>
</feature>
<comment type="caution">
    <text evidence="2">The sequence shown here is derived from an EMBL/GenBank/DDBJ whole genome shotgun (WGS) entry which is preliminary data.</text>
</comment>
<dbReference type="RefSeq" id="WP_099082644.1">
    <property type="nucleotide sequence ID" value="NZ_AWQQ01000042.1"/>
</dbReference>
<feature type="transmembrane region" description="Helical" evidence="1">
    <location>
        <begin position="37"/>
        <end position="59"/>
    </location>
</feature>
<keyword evidence="1" id="KW-1133">Transmembrane helix</keyword>
<evidence type="ECO:0000313" key="2">
    <source>
        <dbReference type="EMBL" id="PHJ38861.1"/>
    </source>
</evidence>
<feature type="transmembrane region" description="Helical" evidence="1">
    <location>
        <begin position="6"/>
        <end position="25"/>
    </location>
</feature>
<protein>
    <submittedName>
        <fullName evidence="2">Uncharacterized protein</fullName>
    </submittedName>
</protein>